<name>A0A815VBX7_ADIRI</name>
<evidence type="ECO:0000313" key="2">
    <source>
        <dbReference type="EMBL" id="CAF1532859.1"/>
    </source>
</evidence>
<sequence length="181" mass="20768">MENRLVMYQLHDTNLLNSDMSGKFRQELGFDYFRRVPTKKGTSIFYLFYAREIDTYDALIAAKKIKSISLSRYQPQNRNLPPPAHFNDCTREEMSFHHGHCQKAILHIFLIMSSNPNQSNATSFLHLREILTKKIILWICISIIIIIGIIVIPTTIVLTTKQQSSISTAPINTSGNIIDNK</sequence>
<evidence type="ECO:0000313" key="3">
    <source>
        <dbReference type="Proteomes" id="UP000663852"/>
    </source>
</evidence>
<dbReference type="EMBL" id="CAJNOJ010000908">
    <property type="protein sequence ID" value="CAF1532859.1"/>
    <property type="molecule type" value="Genomic_DNA"/>
</dbReference>
<reference evidence="2" key="1">
    <citation type="submission" date="2021-02" db="EMBL/GenBank/DDBJ databases">
        <authorList>
            <person name="Nowell W R."/>
        </authorList>
    </citation>
    <scope>NUCLEOTIDE SEQUENCE</scope>
</reference>
<keyword evidence="1" id="KW-0472">Membrane</keyword>
<gene>
    <name evidence="2" type="ORF">EDS130_LOCUS44713</name>
</gene>
<keyword evidence="1" id="KW-1133">Transmembrane helix</keyword>
<organism evidence="2 3">
    <name type="scientific">Adineta ricciae</name>
    <name type="common">Rotifer</name>
    <dbReference type="NCBI Taxonomy" id="249248"/>
    <lineage>
        <taxon>Eukaryota</taxon>
        <taxon>Metazoa</taxon>
        <taxon>Spiralia</taxon>
        <taxon>Gnathifera</taxon>
        <taxon>Rotifera</taxon>
        <taxon>Eurotatoria</taxon>
        <taxon>Bdelloidea</taxon>
        <taxon>Adinetida</taxon>
        <taxon>Adinetidae</taxon>
        <taxon>Adineta</taxon>
    </lineage>
</organism>
<accession>A0A815VBX7</accession>
<evidence type="ECO:0000256" key="1">
    <source>
        <dbReference type="SAM" id="Phobius"/>
    </source>
</evidence>
<protein>
    <submittedName>
        <fullName evidence="2">Uncharacterized protein</fullName>
    </submittedName>
</protein>
<feature type="transmembrane region" description="Helical" evidence="1">
    <location>
        <begin position="135"/>
        <end position="158"/>
    </location>
</feature>
<keyword evidence="1" id="KW-0812">Transmembrane</keyword>
<dbReference type="AlphaFoldDB" id="A0A815VBX7"/>
<dbReference type="Proteomes" id="UP000663852">
    <property type="component" value="Unassembled WGS sequence"/>
</dbReference>
<comment type="caution">
    <text evidence="2">The sequence shown here is derived from an EMBL/GenBank/DDBJ whole genome shotgun (WGS) entry which is preliminary data.</text>
</comment>
<proteinExistence type="predicted"/>